<protein>
    <recommendedName>
        <fullName evidence="9">Leucine-rich repeat-containing N-terminal plant-type domain-containing protein</fullName>
    </recommendedName>
</protein>
<dbReference type="Pfam" id="PF13855">
    <property type="entry name" value="LRR_8"/>
    <property type="match status" value="2"/>
</dbReference>
<evidence type="ECO:0000313" key="11">
    <source>
        <dbReference type="Proteomes" id="UP001497516"/>
    </source>
</evidence>
<evidence type="ECO:0000256" key="6">
    <source>
        <dbReference type="ARBA" id="ARBA00022989"/>
    </source>
</evidence>
<accession>A0AAV2EXL9</accession>
<dbReference type="GO" id="GO:0016020">
    <property type="term" value="C:membrane"/>
    <property type="evidence" value="ECO:0007669"/>
    <property type="project" value="UniProtKB-SubCell"/>
</dbReference>
<dbReference type="InterPro" id="IPR003591">
    <property type="entry name" value="Leu-rich_rpt_typical-subtyp"/>
</dbReference>
<keyword evidence="4" id="KW-0732">Signal</keyword>
<dbReference type="AlphaFoldDB" id="A0AAV2EXL9"/>
<dbReference type="PANTHER" id="PTHR48060:SF21">
    <property type="entry name" value="L DOMAIN-LIKE PROTEIN"/>
    <property type="match status" value="1"/>
</dbReference>
<keyword evidence="11" id="KW-1185">Reference proteome</keyword>
<dbReference type="EMBL" id="OZ034818">
    <property type="protein sequence ID" value="CAL1390504.1"/>
    <property type="molecule type" value="Genomic_DNA"/>
</dbReference>
<keyword evidence="8" id="KW-0325">Glycoprotein</keyword>
<dbReference type="Proteomes" id="UP001497516">
    <property type="component" value="Chromosome 5"/>
</dbReference>
<keyword evidence="6" id="KW-1133">Transmembrane helix</keyword>
<dbReference type="InterPro" id="IPR032675">
    <property type="entry name" value="LRR_dom_sf"/>
</dbReference>
<evidence type="ECO:0000256" key="1">
    <source>
        <dbReference type="ARBA" id="ARBA00004370"/>
    </source>
</evidence>
<evidence type="ECO:0000256" key="7">
    <source>
        <dbReference type="ARBA" id="ARBA00023136"/>
    </source>
</evidence>
<keyword evidence="7" id="KW-0472">Membrane</keyword>
<keyword evidence="2" id="KW-0433">Leucine-rich repeat</keyword>
<keyword evidence="5" id="KW-0677">Repeat</keyword>
<comment type="subcellular location">
    <subcellularLocation>
        <location evidence="1">Membrane</location>
    </subcellularLocation>
</comment>
<dbReference type="FunFam" id="3.80.10.10:FF:000041">
    <property type="entry name" value="LRR receptor-like serine/threonine-protein kinase ERECTA"/>
    <property type="match status" value="2"/>
</dbReference>
<evidence type="ECO:0000259" key="9">
    <source>
        <dbReference type="Pfam" id="PF08263"/>
    </source>
</evidence>
<gene>
    <name evidence="10" type="ORF">LTRI10_LOCUS31284</name>
</gene>
<dbReference type="PRINTS" id="PR00019">
    <property type="entry name" value="LEURICHRPT"/>
</dbReference>
<reference evidence="10 11" key="1">
    <citation type="submission" date="2024-04" db="EMBL/GenBank/DDBJ databases">
        <authorList>
            <person name="Fracassetti M."/>
        </authorList>
    </citation>
    <scope>NUCLEOTIDE SEQUENCE [LARGE SCALE GENOMIC DNA]</scope>
</reference>
<organism evidence="10 11">
    <name type="scientific">Linum trigynum</name>
    <dbReference type="NCBI Taxonomy" id="586398"/>
    <lineage>
        <taxon>Eukaryota</taxon>
        <taxon>Viridiplantae</taxon>
        <taxon>Streptophyta</taxon>
        <taxon>Embryophyta</taxon>
        <taxon>Tracheophyta</taxon>
        <taxon>Spermatophyta</taxon>
        <taxon>Magnoliopsida</taxon>
        <taxon>eudicotyledons</taxon>
        <taxon>Gunneridae</taxon>
        <taxon>Pentapetalae</taxon>
        <taxon>rosids</taxon>
        <taxon>fabids</taxon>
        <taxon>Malpighiales</taxon>
        <taxon>Linaceae</taxon>
        <taxon>Linum</taxon>
    </lineage>
</organism>
<dbReference type="Pfam" id="PF08263">
    <property type="entry name" value="LRRNT_2"/>
    <property type="match status" value="1"/>
</dbReference>
<dbReference type="InterPro" id="IPR013210">
    <property type="entry name" value="LRR_N_plant-typ"/>
</dbReference>
<evidence type="ECO:0000313" key="10">
    <source>
        <dbReference type="EMBL" id="CAL1390504.1"/>
    </source>
</evidence>
<evidence type="ECO:0000256" key="2">
    <source>
        <dbReference type="ARBA" id="ARBA00022614"/>
    </source>
</evidence>
<name>A0AAV2EXL9_9ROSI</name>
<proteinExistence type="predicted"/>
<evidence type="ECO:0000256" key="8">
    <source>
        <dbReference type="ARBA" id="ARBA00023180"/>
    </source>
</evidence>
<evidence type="ECO:0000256" key="5">
    <source>
        <dbReference type="ARBA" id="ARBA00022737"/>
    </source>
</evidence>
<dbReference type="PANTHER" id="PTHR48060">
    <property type="entry name" value="DNA DAMAGE-REPAIR/TOLERATION PROTEIN DRT100"/>
    <property type="match status" value="1"/>
</dbReference>
<dbReference type="SMART" id="SM00369">
    <property type="entry name" value="LRR_TYP"/>
    <property type="match status" value="6"/>
</dbReference>
<dbReference type="PROSITE" id="PS51450">
    <property type="entry name" value="LRR"/>
    <property type="match status" value="1"/>
</dbReference>
<dbReference type="Gene3D" id="3.80.10.10">
    <property type="entry name" value="Ribonuclease Inhibitor"/>
    <property type="match status" value="3"/>
</dbReference>
<evidence type="ECO:0000256" key="4">
    <source>
        <dbReference type="ARBA" id="ARBA00022729"/>
    </source>
</evidence>
<dbReference type="InterPro" id="IPR001611">
    <property type="entry name" value="Leu-rich_rpt"/>
</dbReference>
<feature type="domain" description="Leucine-rich repeat-containing N-terminal plant-type" evidence="9">
    <location>
        <begin position="2"/>
        <end position="37"/>
    </location>
</feature>
<evidence type="ECO:0000256" key="3">
    <source>
        <dbReference type="ARBA" id="ARBA00022692"/>
    </source>
</evidence>
<keyword evidence="3" id="KW-0812">Transmembrane</keyword>
<dbReference type="InterPro" id="IPR053211">
    <property type="entry name" value="DNA_repair-toleration"/>
</dbReference>
<dbReference type="SUPFAM" id="SSF52058">
    <property type="entry name" value="L domain-like"/>
    <property type="match status" value="2"/>
</dbReference>
<sequence length="444" mass="49440">MQFKKSFSSSLVDGGHDKMASWNEGTDCCSWEGVTCDSSTGRVVDLDISCQQMDGSSPPDFRYCRQFQSTLPHNNFISQYFPHLWGLNLAYNHFNGSTIPSDIVKLTELTRLNLSHTGFSGKIPSEFSHLKKLVSLYLSFNQVAFNGDEDYSNVLANATNLSELWLQEVNMSNIKPSSFSNLSHSMKHLDVSDCGLAGKFPESVFRLPHMESIRLKRNKEFLVQLPRSNWSAASLKVLEVSSTNCFGKFLPDSIGNLKSLSVLSLDDNFLNGTIPSWLLALPSMEILGLSYNQLTGEIPEIRSSSLRYLYLDHNRLSGLAPTSSTTLKRWNLQWMDLSSNELSGIMLNYICYLASLMVIDLSNNNLSGSIPECLFNLTELSVLNLRTNNFHGPIPSSVFGNMSKLTHVDLNGNKLGGSLPQSLATCKMLEVLDVGNNNVDCRKR</sequence>
<dbReference type="Pfam" id="PF00560">
    <property type="entry name" value="LRR_1"/>
    <property type="match status" value="3"/>
</dbReference>